<keyword evidence="8 19" id="KW-0812">Transmembrane</keyword>
<keyword evidence="9 19" id="KW-1133">Transmembrane helix</keyword>
<keyword evidence="11" id="KW-0333">Golgi apparatus</keyword>
<proteinExistence type="inferred from homology"/>
<feature type="compositionally biased region" description="Polar residues" evidence="20">
    <location>
        <begin position="149"/>
        <end position="164"/>
    </location>
</feature>
<keyword evidence="7 19" id="KW-0813">Transport</keyword>
<dbReference type="GO" id="GO:0000422">
    <property type="term" value="P:autophagy of mitochondrion"/>
    <property type="evidence" value="ECO:0007669"/>
    <property type="project" value="TreeGrafter"/>
</dbReference>
<dbReference type="GO" id="GO:0005776">
    <property type="term" value="C:autophagosome"/>
    <property type="evidence" value="ECO:0007669"/>
    <property type="project" value="TreeGrafter"/>
</dbReference>
<dbReference type="GO" id="GO:0034727">
    <property type="term" value="P:piecemeal microautophagy of the nucleus"/>
    <property type="evidence" value="ECO:0007669"/>
    <property type="project" value="TreeGrafter"/>
</dbReference>
<evidence type="ECO:0000256" key="19">
    <source>
        <dbReference type="RuleBase" id="RU364027"/>
    </source>
</evidence>
<keyword evidence="10 19" id="KW-0072">Autophagy</keyword>
<feature type="compositionally biased region" description="Polar residues" evidence="20">
    <location>
        <begin position="843"/>
        <end position="852"/>
    </location>
</feature>
<evidence type="ECO:0000256" key="14">
    <source>
        <dbReference type="ARBA" id="ARBA00023329"/>
    </source>
</evidence>
<evidence type="ECO:0000256" key="11">
    <source>
        <dbReference type="ARBA" id="ARBA00023034"/>
    </source>
</evidence>
<evidence type="ECO:0000256" key="8">
    <source>
        <dbReference type="ARBA" id="ARBA00022692"/>
    </source>
</evidence>
<dbReference type="GO" id="GO:0006869">
    <property type="term" value="P:lipid transport"/>
    <property type="evidence" value="ECO:0007669"/>
    <property type="project" value="UniProtKB-KW"/>
</dbReference>
<feature type="region of interest" description="Disordered" evidence="20">
    <location>
        <begin position="124"/>
        <end position="176"/>
    </location>
</feature>
<dbReference type="Proteomes" id="UP000244855">
    <property type="component" value="Unassembled WGS sequence"/>
</dbReference>
<comment type="function">
    <text evidence="19">Phospholipid scramblase involved in autophagy. Cycles between the preautophagosomal structure/phagophore assembly site (PAS) and the cytoplasmic vesicle pool and supplies membrane for the growing autophagosome. Lipid scramblase activity plays a key role in preautophagosomal structure/phagophore assembly by distributing the phospholipids that arrive through ATG2 from the cytoplasmic to the luminal leaflet of the bilayer, thereby driving autophagosomal membrane expansion.</text>
</comment>
<protein>
    <recommendedName>
        <fullName evidence="6 19">Autophagy-related protein 9</fullName>
    </recommendedName>
</protein>
<dbReference type="GO" id="GO:0000139">
    <property type="term" value="C:Golgi membrane"/>
    <property type="evidence" value="ECO:0007669"/>
    <property type="project" value="UniProtKB-SubCell"/>
</dbReference>
<comment type="catalytic activity">
    <reaction evidence="16">
        <text>a 1,2-diacyl-sn-glycero-3-phosphoethanolamine(in) = a 1,2-diacyl-sn-glycero-3-phosphoethanolamine(out)</text>
        <dbReference type="Rhea" id="RHEA:38895"/>
        <dbReference type="ChEBI" id="CHEBI:64612"/>
    </reaction>
</comment>
<evidence type="ECO:0000256" key="17">
    <source>
        <dbReference type="ARBA" id="ARBA00024621"/>
    </source>
</evidence>
<evidence type="ECO:0000256" key="9">
    <source>
        <dbReference type="ARBA" id="ARBA00022989"/>
    </source>
</evidence>
<dbReference type="OrthoDB" id="2020634at2759"/>
<dbReference type="PANTHER" id="PTHR13038:SF10">
    <property type="entry name" value="AUTOPHAGY-RELATED PROTEIN 9"/>
    <property type="match status" value="1"/>
</dbReference>
<feature type="region of interest" description="Disordered" evidence="20">
    <location>
        <begin position="736"/>
        <end position="763"/>
    </location>
</feature>
<keyword evidence="13 19" id="KW-0472">Membrane</keyword>
<keyword evidence="14" id="KW-0968">Cytoplasmic vesicle</keyword>
<evidence type="ECO:0000313" key="22">
    <source>
        <dbReference type="Proteomes" id="UP000244855"/>
    </source>
</evidence>
<evidence type="ECO:0000256" key="15">
    <source>
        <dbReference type="ARBA" id="ARBA00024479"/>
    </source>
</evidence>
<dbReference type="EMBL" id="KZ805400">
    <property type="protein sequence ID" value="PVH99055.1"/>
    <property type="molecule type" value="Genomic_DNA"/>
</dbReference>
<feature type="region of interest" description="Disordered" evidence="20">
    <location>
        <begin position="63"/>
        <end position="86"/>
    </location>
</feature>
<feature type="compositionally biased region" description="Polar residues" evidence="20">
    <location>
        <begin position="63"/>
        <end position="73"/>
    </location>
</feature>
<comment type="subcellular location">
    <subcellularLocation>
        <location evidence="1">Cytoplasmic vesicle membrane</location>
        <topology evidence="1">Multi-pass membrane protein</topology>
    </subcellularLocation>
    <subcellularLocation>
        <location evidence="2">Endoplasmic reticulum membrane</location>
        <topology evidence="2">Multi-pass membrane protein</topology>
    </subcellularLocation>
    <subcellularLocation>
        <location evidence="4">Golgi apparatus membrane</location>
        <topology evidence="4">Multi-pass membrane protein</topology>
    </subcellularLocation>
    <subcellularLocation>
        <location evidence="3 19">Preautophagosomal structure membrane</location>
        <topology evidence="3 19">Multi-pass membrane protein</topology>
    </subcellularLocation>
</comment>
<evidence type="ECO:0000256" key="2">
    <source>
        <dbReference type="ARBA" id="ARBA00004477"/>
    </source>
</evidence>
<dbReference type="GO" id="GO:0034045">
    <property type="term" value="C:phagophore assembly site membrane"/>
    <property type="evidence" value="ECO:0007669"/>
    <property type="project" value="UniProtKB-SubCell"/>
</dbReference>
<feature type="transmembrane region" description="Helical" evidence="19">
    <location>
        <begin position="229"/>
        <end position="252"/>
    </location>
</feature>
<name>A0A2V1DMA2_9PLEO</name>
<dbReference type="GO" id="GO:0030659">
    <property type="term" value="C:cytoplasmic vesicle membrane"/>
    <property type="evidence" value="ECO:0007669"/>
    <property type="project" value="UniProtKB-SubCell"/>
</dbReference>
<feature type="region of interest" description="Disordered" evidence="20">
    <location>
        <begin position="1"/>
        <end position="42"/>
    </location>
</feature>
<keyword evidence="22" id="KW-1185">Reference proteome</keyword>
<evidence type="ECO:0000256" key="18">
    <source>
        <dbReference type="ARBA" id="ARBA00024631"/>
    </source>
</evidence>
<evidence type="ECO:0000256" key="6">
    <source>
        <dbReference type="ARBA" id="ARBA00018074"/>
    </source>
</evidence>
<feature type="transmembrane region" description="Helical" evidence="19">
    <location>
        <begin position="533"/>
        <end position="553"/>
    </location>
</feature>
<feature type="region of interest" description="Disordered" evidence="20">
    <location>
        <begin position="775"/>
        <end position="870"/>
    </location>
</feature>
<feature type="transmembrane region" description="Helical" evidence="19">
    <location>
        <begin position="446"/>
        <end position="470"/>
    </location>
</feature>
<keyword evidence="12 19" id="KW-0445">Lipid transport</keyword>
<dbReference type="PANTHER" id="PTHR13038">
    <property type="entry name" value="APG9 AUTOPHAGY 9"/>
    <property type="match status" value="1"/>
</dbReference>
<feature type="transmembrane region" description="Helical" evidence="19">
    <location>
        <begin position="635"/>
        <end position="654"/>
    </location>
</feature>
<evidence type="ECO:0000256" key="10">
    <source>
        <dbReference type="ARBA" id="ARBA00023006"/>
    </source>
</evidence>
<evidence type="ECO:0000256" key="20">
    <source>
        <dbReference type="SAM" id="MobiDB-lite"/>
    </source>
</evidence>
<dbReference type="AlphaFoldDB" id="A0A2V1DMA2"/>
<evidence type="ECO:0000256" key="4">
    <source>
        <dbReference type="ARBA" id="ARBA00004653"/>
    </source>
</evidence>
<organism evidence="21 22">
    <name type="scientific">Periconia macrospinosa</name>
    <dbReference type="NCBI Taxonomy" id="97972"/>
    <lineage>
        <taxon>Eukaryota</taxon>
        <taxon>Fungi</taxon>
        <taxon>Dikarya</taxon>
        <taxon>Ascomycota</taxon>
        <taxon>Pezizomycotina</taxon>
        <taxon>Dothideomycetes</taxon>
        <taxon>Pleosporomycetidae</taxon>
        <taxon>Pleosporales</taxon>
        <taxon>Massarineae</taxon>
        <taxon>Periconiaceae</taxon>
        <taxon>Periconia</taxon>
    </lineage>
</organism>
<dbReference type="STRING" id="97972.A0A2V1DMA2"/>
<dbReference type="InterPro" id="IPR007241">
    <property type="entry name" value="Autophagy-rel_prot_9"/>
</dbReference>
<accession>A0A2V1DMA2</accession>
<evidence type="ECO:0000256" key="5">
    <source>
        <dbReference type="ARBA" id="ARBA00006185"/>
    </source>
</evidence>
<comment type="catalytic activity">
    <reaction evidence="15">
        <text>a 1,2-diacyl-sn-glycero-3-phospho-L-serine(in) = a 1,2-diacyl-sn-glycero-3-phospho-L-serine(out)</text>
        <dbReference type="Rhea" id="RHEA:38663"/>
        <dbReference type="ChEBI" id="CHEBI:57262"/>
    </reaction>
</comment>
<evidence type="ECO:0000256" key="16">
    <source>
        <dbReference type="ARBA" id="ARBA00024615"/>
    </source>
</evidence>
<sequence>MASNLLSRLLPAASDEPYEDRPLNSQRRRSFASNDEHGGMDIDEENLGARFEAQDLDHLLAEASSSQMTSESTAFLPENRERLPPGINTANRAMAWRQPLPAHTTAPLDDDDDVPQSLLLEGGIEPPRLHTHKNQRMDGLPPPVPGPATRQTRAQWETTRQQQRLHADENATHSAQTWARAARPGQFIADPREKALWLWVNQTDLDTFLHDAYQYYTGCGIWSIILRTFLLLLQTGFVVGFLTFLGWCIDYSKLPGSHKMDDVLVGECLHKMHGIWVFILWLFSIYWLYSLYRIATAVPRLRAMHDFYHYLLDIPDADIQTVQWQHVVSKIMALRDQNLATASNLSPEVRKLLDSKSRQRLDAIDIANRLMRRENYLIALFNKEILDVSIPIPFLGNRSFFSETTKWHVELAIMDFVFSGPNGQFNQDFLRERNRRDLVKKLRSRILEVGIMSVVCAPFSVCYVLASYLFKYFTEYTKDPSQLGTRDFTTYAQWKFREFNELPHLFLRRKNMAIPFANHYLAQFPKDKLEQGAAFVAFITGAFASVLALFTLFDPDLFLDFEITSGRTALFYLGVLTVGYQLARRSSPQDDQVADPAYHMSHVIFHTRYSPSSWQDRLHTDEVRAEFSRLYQPKIIIFFEEILSMVITPFLLIFRLPDCSERIVDFFREFSIVVDGLGVVCSYSMFPARKGGENIPANRTGGVREDAELREDYFMAKDNKMLASYYGFLDAYSGQTRGNGRSQGKGNFHPPPQFPNTFGQGSQVVHSGEAVSYGINRAPVGRQPTNRRTARSGPGSGPYDQLHSTVLDPHHQPSASVLRGSPRQVPHGKHQPGQSRIEEESTIGESWRTSRLAQDDDEEDEVPDNNRGGVLQLVQQFSKAQVKGQGAGVGV</sequence>
<dbReference type="GO" id="GO:0005789">
    <property type="term" value="C:endoplasmic reticulum membrane"/>
    <property type="evidence" value="ECO:0007669"/>
    <property type="project" value="UniProtKB-SubCell"/>
</dbReference>
<feature type="compositionally biased region" description="Polar residues" evidence="20">
    <location>
        <begin position="736"/>
        <end position="745"/>
    </location>
</feature>
<evidence type="ECO:0000313" key="21">
    <source>
        <dbReference type="EMBL" id="PVH99055.1"/>
    </source>
</evidence>
<gene>
    <name evidence="21" type="ORF">DM02DRAFT_680275</name>
</gene>
<dbReference type="GO" id="GO:0061709">
    <property type="term" value="P:reticulophagy"/>
    <property type="evidence" value="ECO:0007669"/>
    <property type="project" value="TreeGrafter"/>
</dbReference>
<comment type="similarity">
    <text evidence="5 19">Belongs to the ATG9 family.</text>
</comment>
<reference evidence="21 22" key="1">
    <citation type="journal article" date="2018" name="Sci. Rep.">
        <title>Comparative genomics provides insights into the lifestyle and reveals functional heterogeneity of dark septate endophytic fungi.</title>
        <authorList>
            <person name="Knapp D.G."/>
            <person name="Nemeth J.B."/>
            <person name="Barry K."/>
            <person name="Hainaut M."/>
            <person name="Henrissat B."/>
            <person name="Johnson J."/>
            <person name="Kuo A."/>
            <person name="Lim J.H.P."/>
            <person name="Lipzen A."/>
            <person name="Nolan M."/>
            <person name="Ohm R.A."/>
            <person name="Tamas L."/>
            <person name="Grigoriev I.V."/>
            <person name="Spatafora J.W."/>
            <person name="Nagy L.G."/>
            <person name="Kovacs G.M."/>
        </authorList>
    </citation>
    <scope>NUCLEOTIDE SEQUENCE [LARGE SCALE GENOMIC DNA]</scope>
    <source>
        <strain evidence="21 22">DSE2036</strain>
    </source>
</reference>
<evidence type="ECO:0000256" key="12">
    <source>
        <dbReference type="ARBA" id="ARBA00023055"/>
    </source>
</evidence>
<evidence type="ECO:0000256" key="13">
    <source>
        <dbReference type="ARBA" id="ARBA00023136"/>
    </source>
</evidence>
<dbReference type="GO" id="GO:0034497">
    <property type="term" value="P:protein localization to phagophore assembly site"/>
    <property type="evidence" value="ECO:0007669"/>
    <property type="project" value="TreeGrafter"/>
</dbReference>
<dbReference type="Pfam" id="PF04109">
    <property type="entry name" value="ATG9"/>
    <property type="match status" value="1"/>
</dbReference>
<evidence type="ECO:0000256" key="1">
    <source>
        <dbReference type="ARBA" id="ARBA00004439"/>
    </source>
</evidence>
<feature type="transmembrane region" description="Helical" evidence="19">
    <location>
        <begin position="272"/>
        <end position="292"/>
    </location>
</feature>
<comment type="catalytic activity">
    <reaction evidence="18">
        <text>a 1,2-diacyl-sn-glycero-3-phosphocholine(in) = a 1,2-diacyl-sn-glycero-3-phosphocholine(out)</text>
        <dbReference type="Rhea" id="RHEA:38571"/>
        <dbReference type="ChEBI" id="CHEBI:57643"/>
    </reaction>
</comment>
<evidence type="ECO:0000256" key="7">
    <source>
        <dbReference type="ARBA" id="ARBA00022448"/>
    </source>
</evidence>
<evidence type="ECO:0000256" key="3">
    <source>
        <dbReference type="ARBA" id="ARBA00004511"/>
    </source>
</evidence>
<comment type="catalytic activity">
    <reaction evidence="17">
        <text>a 1,2-diacyl-sn-glycero-3-phospho-(1D-myo-inositol-3-phosphate)(in) = a 1,2-diacyl-sn-glycero-3-phospho-(1D-myo-inositol-3-phosphate)(out)</text>
        <dbReference type="Rhea" id="RHEA:67920"/>
        <dbReference type="ChEBI" id="CHEBI:58088"/>
    </reaction>
</comment>